<dbReference type="Proteomes" id="UP000018426">
    <property type="component" value="Unassembled WGS sequence"/>
</dbReference>
<organism evidence="1 2">
    <name type="scientific">Acinetobacter parvus NIPH 1103</name>
    <dbReference type="NCBI Taxonomy" id="1217671"/>
    <lineage>
        <taxon>Bacteria</taxon>
        <taxon>Pseudomonadati</taxon>
        <taxon>Pseudomonadota</taxon>
        <taxon>Gammaproteobacteria</taxon>
        <taxon>Moraxellales</taxon>
        <taxon>Moraxellaceae</taxon>
        <taxon>Acinetobacter</taxon>
    </lineage>
</organism>
<dbReference type="InterPro" id="IPR012337">
    <property type="entry name" value="RNaseH-like_sf"/>
</dbReference>
<sequence length="100" mass="11973">MLQHSIEHKQIKFKYVLMDTWYATKDIMLYIDNLQKIYYCPLKSNRKVDDSKGVNPYKAVNELTWTDQEQQNGKLIKIHAFPKDYKVQLFRVVVNENCTD</sequence>
<dbReference type="EMBL" id="APOL01000019">
    <property type="protein sequence ID" value="ENU33964.1"/>
    <property type="molecule type" value="Genomic_DNA"/>
</dbReference>
<dbReference type="SUPFAM" id="SSF53098">
    <property type="entry name" value="Ribonuclease H-like"/>
    <property type="match status" value="1"/>
</dbReference>
<dbReference type="PATRIC" id="fig|1217671.3.peg.925"/>
<reference evidence="1 2" key="1">
    <citation type="submission" date="2013-02" db="EMBL/GenBank/DDBJ databases">
        <title>The Genome Sequence of Acinetobacter parvus NIPH 1103.</title>
        <authorList>
            <consortium name="The Broad Institute Genome Sequencing Platform"/>
            <consortium name="The Broad Institute Genome Sequencing Center for Infectious Disease"/>
            <person name="Cerqueira G."/>
            <person name="Feldgarden M."/>
            <person name="Courvalin P."/>
            <person name="Perichon B."/>
            <person name="Grillot-Courvalin C."/>
            <person name="Clermont D."/>
            <person name="Rocha E."/>
            <person name="Yoon E.-J."/>
            <person name="Nemec A."/>
            <person name="Walker B."/>
            <person name="Young S.K."/>
            <person name="Zeng Q."/>
            <person name="Gargeya S."/>
            <person name="Fitzgerald M."/>
            <person name="Haas B."/>
            <person name="Abouelleil A."/>
            <person name="Alvarado L."/>
            <person name="Arachchi H.M."/>
            <person name="Berlin A.M."/>
            <person name="Chapman S.B."/>
            <person name="Dewar J."/>
            <person name="Goldberg J."/>
            <person name="Griggs A."/>
            <person name="Gujja S."/>
            <person name="Hansen M."/>
            <person name="Howarth C."/>
            <person name="Imamovic A."/>
            <person name="Larimer J."/>
            <person name="McCowan C."/>
            <person name="Murphy C."/>
            <person name="Neiman D."/>
            <person name="Pearson M."/>
            <person name="Priest M."/>
            <person name="Roberts A."/>
            <person name="Saif S."/>
            <person name="Shea T."/>
            <person name="Sisk P."/>
            <person name="Sykes S."/>
            <person name="Wortman J."/>
            <person name="Nusbaum C."/>
            <person name="Birren B."/>
        </authorList>
    </citation>
    <scope>NUCLEOTIDE SEQUENCE [LARGE SCALE GENOMIC DNA]</scope>
    <source>
        <strain evidence="1 2">NIPH 1103</strain>
    </source>
</reference>
<name>N8RKA7_9GAMM</name>
<dbReference type="AlphaFoldDB" id="N8RKA7"/>
<evidence type="ECO:0008006" key="3">
    <source>
        <dbReference type="Google" id="ProtNLM"/>
    </source>
</evidence>
<protein>
    <recommendedName>
        <fullName evidence="3">Transposase IS4-like domain-containing protein</fullName>
    </recommendedName>
</protein>
<evidence type="ECO:0000313" key="2">
    <source>
        <dbReference type="Proteomes" id="UP000018426"/>
    </source>
</evidence>
<evidence type="ECO:0000313" key="1">
    <source>
        <dbReference type="EMBL" id="ENU33964.1"/>
    </source>
</evidence>
<gene>
    <name evidence="1" type="ORF">F989_00936</name>
</gene>
<accession>N8RKA7</accession>
<comment type="caution">
    <text evidence="1">The sequence shown here is derived from an EMBL/GenBank/DDBJ whole genome shotgun (WGS) entry which is preliminary data.</text>
</comment>
<dbReference type="HOGENOM" id="CLU_180530_0_0_6"/>
<proteinExistence type="predicted"/>